<organism evidence="1 2">
    <name type="scientific">Sedimenticola thiotaurini</name>
    <dbReference type="NCBI Taxonomy" id="1543721"/>
    <lineage>
        <taxon>Bacteria</taxon>
        <taxon>Pseudomonadati</taxon>
        <taxon>Pseudomonadota</taxon>
        <taxon>Gammaproteobacteria</taxon>
        <taxon>Chromatiales</taxon>
        <taxon>Sedimenticolaceae</taxon>
        <taxon>Sedimenticola</taxon>
    </lineage>
</organism>
<accession>A0A831RJK4</accession>
<reference evidence="1" key="1">
    <citation type="journal article" date="2020" name="mSystems">
        <title>Genome- and Community-Level Interaction Insights into Carbon Utilization and Element Cycling Functions of Hydrothermarchaeota in Hydrothermal Sediment.</title>
        <authorList>
            <person name="Zhou Z."/>
            <person name="Liu Y."/>
            <person name="Xu W."/>
            <person name="Pan J."/>
            <person name="Luo Z.H."/>
            <person name="Li M."/>
        </authorList>
    </citation>
    <scope>NUCLEOTIDE SEQUENCE [LARGE SCALE GENOMIC DNA]</scope>
    <source>
        <strain evidence="1">HyVt-443</strain>
    </source>
</reference>
<dbReference type="Proteomes" id="UP000886251">
    <property type="component" value="Unassembled WGS sequence"/>
</dbReference>
<gene>
    <name evidence="1" type="ORF">ENI96_08770</name>
</gene>
<sequence length="149" mass="17043">MPLNAADREPGFRERLDGGFHGILRWPQLDQLWQRVKESGGEWYLYQVGEAVPRAPIGGERLESAIGELDRLLRHDHHYDYCGIVYADDPRDPTLIKVYDPNNLGSSCGCSGVRIPPRWILSRMPPEPIEDHGPTPKGRSRWWQRLFGG</sequence>
<dbReference type="AlphaFoldDB" id="A0A831RJK4"/>
<evidence type="ECO:0000313" key="2">
    <source>
        <dbReference type="Proteomes" id="UP000886251"/>
    </source>
</evidence>
<proteinExistence type="predicted"/>
<protein>
    <submittedName>
        <fullName evidence="1">Uncharacterized protein</fullName>
    </submittedName>
</protein>
<comment type="caution">
    <text evidence="1">The sequence shown here is derived from an EMBL/GenBank/DDBJ whole genome shotgun (WGS) entry which is preliminary data.</text>
</comment>
<dbReference type="EMBL" id="DRKP01000099">
    <property type="protein sequence ID" value="HEB96507.1"/>
    <property type="molecule type" value="Genomic_DNA"/>
</dbReference>
<evidence type="ECO:0000313" key="1">
    <source>
        <dbReference type="EMBL" id="HEB96507.1"/>
    </source>
</evidence>
<name>A0A831RJK4_9GAMM</name>